<organism evidence="1 2">
    <name type="scientific">Parasynechococcus marenigrum (strain WH8102)</name>
    <dbReference type="NCBI Taxonomy" id="84588"/>
    <lineage>
        <taxon>Bacteria</taxon>
        <taxon>Bacillati</taxon>
        <taxon>Cyanobacteriota</taxon>
        <taxon>Cyanophyceae</taxon>
        <taxon>Synechococcales</taxon>
        <taxon>Prochlorococcaceae</taxon>
        <taxon>Parasynechococcus</taxon>
        <taxon>Parasynechococcus marenigrum</taxon>
    </lineage>
</organism>
<proteinExistence type="predicted"/>
<name>Q7U509_PARMW</name>
<protein>
    <submittedName>
        <fullName evidence="1">Uncharacterized protein</fullName>
    </submittedName>
</protein>
<dbReference type="Proteomes" id="UP000001422">
    <property type="component" value="Chromosome"/>
</dbReference>
<dbReference type="AlphaFoldDB" id="Q7U509"/>
<dbReference type="KEGG" id="syw:SYNW1903"/>
<sequence length="79" mass="8966">MFSLGQHFQKPIPLVLLLAIRLQTMPSRLGSLLLVTVTHSEAWTDWTNHNAAVVSISATRFAKSSFRPRQSTWLECSER</sequence>
<keyword evidence="2" id="KW-1185">Reference proteome</keyword>
<dbReference type="EMBL" id="BX569694">
    <property type="protein sequence ID" value="CAE08418.1"/>
    <property type="molecule type" value="Genomic_DNA"/>
</dbReference>
<gene>
    <name evidence="1" type="ordered locus">SYNW1903</name>
</gene>
<accession>Q7U509</accession>
<evidence type="ECO:0000313" key="1">
    <source>
        <dbReference type="EMBL" id="CAE08418.1"/>
    </source>
</evidence>
<evidence type="ECO:0000313" key="2">
    <source>
        <dbReference type="Proteomes" id="UP000001422"/>
    </source>
</evidence>
<reference evidence="1 2" key="1">
    <citation type="journal article" date="2003" name="Nature">
        <title>The genome of a motile marine Synechococcus.</title>
        <authorList>
            <person name="Palenik B."/>
            <person name="Brahamsha B."/>
            <person name="Larimer F."/>
            <person name="Land M."/>
            <person name="Hauser L."/>
            <person name="Chain P."/>
            <person name="Lamerdin J."/>
            <person name="Regala W."/>
            <person name="Allen E.A."/>
            <person name="McCarren J."/>
            <person name="Paulsen I."/>
            <person name="Dufresne A."/>
            <person name="Partensky F."/>
            <person name="Webb E."/>
            <person name="Waterbury J."/>
        </authorList>
    </citation>
    <scope>NUCLEOTIDE SEQUENCE [LARGE SCALE GENOMIC DNA]</scope>
    <source>
        <strain evidence="1 2">WH8102</strain>
    </source>
</reference>
<dbReference type="HOGENOM" id="CLU_2604813_0_0_3"/>
<dbReference type="STRING" id="84588.SYNW1903"/>